<dbReference type="AlphaFoldDB" id="A0A378SU90"/>
<reference evidence="1 2" key="1">
    <citation type="submission" date="2018-06" db="EMBL/GenBank/DDBJ databases">
        <authorList>
            <consortium name="Pathogen Informatics"/>
            <person name="Doyle S."/>
        </authorList>
    </citation>
    <scope>NUCLEOTIDE SEQUENCE [LARGE SCALE GENOMIC DNA]</scope>
    <source>
        <strain evidence="1 2">NCTC10742</strain>
    </source>
</reference>
<proteinExistence type="predicted"/>
<dbReference type="EMBL" id="UGQM01000001">
    <property type="protein sequence ID" value="STZ46359.1"/>
    <property type="molecule type" value="Genomic_DNA"/>
</dbReference>
<organism evidence="1 2">
    <name type="scientific">Mycolicibacterium gilvum</name>
    <dbReference type="NCBI Taxonomy" id="1804"/>
    <lineage>
        <taxon>Bacteria</taxon>
        <taxon>Bacillati</taxon>
        <taxon>Actinomycetota</taxon>
        <taxon>Actinomycetes</taxon>
        <taxon>Mycobacteriales</taxon>
        <taxon>Mycobacteriaceae</taxon>
        <taxon>Mycolicibacterium</taxon>
    </lineage>
</organism>
<protein>
    <submittedName>
        <fullName evidence="1">Uncharacterized protein</fullName>
    </submittedName>
</protein>
<evidence type="ECO:0000313" key="1">
    <source>
        <dbReference type="EMBL" id="STZ46359.1"/>
    </source>
</evidence>
<gene>
    <name evidence="1" type="ORF">NCTC10742_05630</name>
</gene>
<name>A0A378SU90_9MYCO</name>
<evidence type="ECO:0000313" key="2">
    <source>
        <dbReference type="Proteomes" id="UP000254291"/>
    </source>
</evidence>
<dbReference type="RefSeq" id="WP_115328677.1">
    <property type="nucleotide sequence ID" value="NZ_JACKST010000080.1"/>
</dbReference>
<sequence length="757" mass="77892">MLLPPVVQGPINTLATTVTVLGAVDGATVQVFSNGAPIGLPTVASGLATEVDLGGATLGAGQKITATQAKNGQTSSSTALPETVGAGPSPTTGLPAVAFLSKVHPCVDWVIVGGCIAGATVEVIHAGHRVGEAVARGPQVSVRVHFPSTPSAGDVLHAAQEVAMPDGTMVRGPQTPSLPIADGPKHDVMAPTLQPPFECDMAVLVSGLLDGASLSVRHDGDDLGGYPFVGNTVWANLLRPVRQGEELSAQQALENCGNASGFGPQVGVNPTATLPTPTIQGPICPNAAVVQVGNLRPGATVTIVGMTKNSTGGSASAQLGQARAWAPVCNLQLPPDWAQHPQLVANPGRLYITVSQQNCDSGSGTAEHPVEPLPGIVEQPGLTSPTECARLVAAHSLTPGAVVVVVSDQADAPVLSTPMFASATTAAIPLYRTLRAGEFIKIVQSGCNAAGESPATEVQEFHALPEPRVVGPVRIPHGGVNLADLLVGSRVHLFVRNALAASFDATDEKMFVPMPGLPLEAAITARQAMCTKISEEGNSELTELGRLTVRHLPPAATRTKPSVVTVSAGDADTGNTVAGQVKIGAAIVGSTGQPFTFTFPSGAVLPSVVVAKDYASEPITWDLVTPPPPPTPMLRLSLVNQAPAYFTITGVQWEIYKQQLDGTLSPVATPTGLAPALTLPSTGNHHIWAGVAVTDLVNGTDVLADFRGNAVIDGVSRLVFSWNNTDRVQQFRLFAETQTIWAGGGAYTHIYPVVAPL</sequence>
<dbReference type="Proteomes" id="UP000254291">
    <property type="component" value="Unassembled WGS sequence"/>
</dbReference>
<accession>A0A378SU90</accession>